<gene>
    <name evidence="6" type="primary">ancA14</name>
    <name evidence="6" type="ORF">HVS_06385</name>
</gene>
<dbReference type="PROSITE" id="PS51272">
    <property type="entry name" value="SLH"/>
    <property type="match status" value="3"/>
</dbReference>
<dbReference type="AlphaFoldDB" id="A0A2K9EH02"/>
<dbReference type="EMBL" id="CP025197">
    <property type="protein sequence ID" value="AUG57203.1"/>
    <property type="molecule type" value="Genomic_DNA"/>
</dbReference>
<dbReference type="RefSeq" id="WP_101300298.1">
    <property type="nucleotide sequence ID" value="NZ_CP025197.1"/>
</dbReference>
<evidence type="ECO:0000259" key="5">
    <source>
        <dbReference type="PROSITE" id="PS51272"/>
    </source>
</evidence>
<dbReference type="SUPFAM" id="SSF49384">
    <property type="entry name" value="Carbohydrate-binding domain"/>
    <property type="match status" value="1"/>
</dbReference>
<feature type="domain" description="SLH" evidence="5">
    <location>
        <begin position="300"/>
        <end position="358"/>
    </location>
</feature>
<feature type="domain" description="SLH" evidence="5">
    <location>
        <begin position="359"/>
        <end position="413"/>
    </location>
</feature>
<feature type="compositionally biased region" description="Acidic residues" evidence="4">
    <location>
        <begin position="199"/>
        <end position="210"/>
    </location>
</feature>
<dbReference type="Pfam" id="PF00395">
    <property type="entry name" value="SLH"/>
    <property type="match status" value="3"/>
</dbReference>
<accession>A0A2K9EH02</accession>
<feature type="region of interest" description="Disordered" evidence="4">
    <location>
        <begin position="171"/>
        <end position="235"/>
    </location>
</feature>
<dbReference type="KEGG" id="hsc:HVS_06385"/>
<feature type="compositionally biased region" description="Basic and acidic residues" evidence="4">
    <location>
        <begin position="211"/>
        <end position="221"/>
    </location>
</feature>
<dbReference type="InterPro" id="IPR008965">
    <property type="entry name" value="CBM2/CBM3_carb-bd_dom_sf"/>
</dbReference>
<name>A0A2K9EH02_9FIRM</name>
<keyword evidence="7" id="KW-1185">Reference proteome</keyword>
<feature type="compositionally biased region" description="Acidic residues" evidence="4">
    <location>
        <begin position="222"/>
        <end position="231"/>
    </location>
</feature>
<comment type="subcellular location">
    <subcellularLocation>
        <location evidence="1">Secreted</location>
    </subcellularLocation>
</comment>
<evidence type="ECO:0000313" key="7">
    <source>
        <dbReference type="Proteomes" id="UP000233534"/>
    </source>
</evidence>
<dbReference type="GO" id="GO:0030246">
    <property type="term" value="F:carbohydrate binding"/>
    <property type="evidence" value="ECO:0007669"/>
    <property type="project" value="InterPro"/>
</dbReference>
<dbReference type="Pfam" id="PF00963">
    <property type="entry name" value="Cohesin"/>
    <property type="match status" value="1"/>
</dbReference>
<protein>
    <submittedName>
        <fullName evidence="6">Cellulosome-anchoring protein</fullName>
    </submittedName>
</protein>
<dbReference type="PANTHER" id="PTHR43308:SF5">
    <property type="entry name" value="S-LAYER PROTEIN _ PEPTIDOGLYCAN ENDO-BETA-N-ACETYLGLUCOSAMINIDASE"/>
    <property type="match status" value="1"/>
</dbReference>
<evidence type="ECO:0000256" key="1">
    <source>
        <dbReference type="ARBA" id="ARBA00004613"/>
    </source>
</evidence>
<dbReference type="PANTHER" id="PTHR43308">
    <property type="entry name" value="OUTER MEMBRANE PROTEIN ALPHA-RELATED"/>
    <property type="match status" value="1"/>
</dbReference>
<evidence type="ECO:0000256" key="2">
    <source>
        <dbReference type="ARBA" id="ARBA00022525"/>
    </source>
</evidence>
<dbReference type="InterPro" id="IPR051465">
    <property type="entry name" value="Cell_Envelope_Struct_Comp"/>
</dbReference>
<keyword evidence="2" id="KW-0964">Secreted</keyword>
<dbReference type="GO" id="GO:0000272">
    <property type="term" value="P:polysaccharide catabolic process"/>
    <property type="evidence" value="ECO:0007669"/>
    <property type="project" value="InterPro"/>
</dbReference>
<evidence type="ECO:0000313" key="6">
    <source>
        <dbReference type="EMBL" id="AUG57203.1"/>
    </source>
</evidence>
<evidence type="ECO:0000256" key="3">
    <source>
        <dbReference type="ARBA" id="ARBA00022737"/>
    </source>
</evidence>
<dbReference type="Proteomes" id="UP000233534">
    <property type="component" value="Chromosome"/>
</dbReference>
<keyword evidence="3" id="KW-0677">Repeat</keyword>
<dbReference type="InterPro" id="IPR001119">
    <property type="entry name" value="SLH_dom"/>
</dbReference>
<dbReference type="InterPro" id="IPR002102">
    <property type="entry name" value="Cohesin_dom"/>
</dbReference>
<organism evidence="6 7">
    <name type="scientific">Acetivibrio saccincola</name>
    <dbReference type="NCBI Taxonomy" id="1677857"/>
    <lineage>
        <taxon>Bacteria</taxon>
        <taxon>Bacillati</taxon>
        <taxon>Bacillota</taxon>
        <taxon>Clostridia</taxon>
        <taxon>Eubacteriales</taxon>
        <taxon>Oscillospiraceae</taxon>
        <taxon>Acetivibrio</taxon>
    </lineage>
</organism>
<reference evidence="6 7" key="1">
    <citation type="submission" date="2017-12" db="EMBL/GenBank/DDBJ databases">
        <title>Complete genome sequence of Herbivorax saccincola GGR1, a novel Cellulosome-producing hydrolytic bacterium in a thermophilic biogas plant, established by Illumina and Nanopore MinION sequencing.</title>
        <authorList>
            <person name="Pechtl A."/>
            <person name="Ruckert C."/>
            <person name="Koeck D.E."/>
            <person name="Maus I."/>
            <person name="Winkler A."/>
            <person name="Kalinowski J."/>
            <person name="Puhler A."/>
            <person name="Schwarz W.W."/>
            <person name="Zverlov V.V."/>
            <person name="Schluter A."/>
            <person name="Liebl W."/>
        </authorList>
    </citation>
    <scope>NUCLEOTIDE SEQUENCE [LARGE SCALE GENOMIC DNA]</scope>
    <source>
        <strain evidence="7">SR1</strain>
    </source>
</reference>
<evidence type="ECO:0000256" key="4">
    <source>
        <dbReference type="SAM" id="MobiDB-lite"/>
    </source>
</evidence>
<dbReference type="Gene3D" id="2.60.40.680">
    <property type="match status" value="1"/>
</dbReference>
<sequence length="413" mass="45495">MINVRKGFKHVLAGVIILSMLLPLWVTAQLETGFFIEAGKNEVEVGKEFDVYVKGKDVEDIYAFELDIIFEPDKLELIKAEGTNEGYFAYNFMDEDKIHFVYTKIGDVSPLKGNVNLCKFTFKVLEAAKASIELESVRVVSSEIVDTKVGDLESLDTKYSFDDKKISITGILKPEDKEPSSPGGSSGTGTLPGGKDSEKEDESTGEDDKVDEVGEDGKDWDKDGEEIEEQPGDVPGAVVFTDIENHWSKEFALKLVNLGILKGYPDNTLRPDEKITRAEGVVLLVNTLGLEISDEGEISFNDKDIIPAWCANHVKIASEKGILKGYEDNTLRPFNNLTRAEMVVLVMNAFGIEKAGLDKSRFKDGDEIPGWAADFIEGAVKEGIVKGYPDNTFKPGNEVTRGEVFAIIANCID</sequence>
<feature type="domain" description="SLH" evidence="5">
    <location>
        <begin position="235"/>
        <end position="298"/>
    </location>
</feature>
<proteinExistence type="predicted"/>
<dbReference type="GO" id="GO:0005576">
    <property type="term" value="C:extracellular region"/>
    <property type="evidence" value="ECO:0007669"/>
    <property type="project" value="UniProtKB-SubCell"/>
</dbReference>
<dbReference type="CDD" id="cd08547">
    <property type="entry name" value="Type_II_cohesin"/>
    <property type="match status" value="1"/>
</dbReference>